<keyword evidence="6" id="KW-0482">Metalloprotease</keyword>
<feature type="domain" description="Coenzyme PQQ synthesis protein F-like C-terminal lobe" evidence="10">
    <location>
        <begin position="654"/>
        <end position="752"/>
    </location>
</feature>
<dbReference type="Proteomes" id="UP000037088">
    <property type="component" value="Unassembled WGS sequence"/>
</dbReference>
<gene>
    <name evidence="11" type="ORF">NG42_17400</name>
    <name evidence="12" type="ORF">NG43_05810</name>
</gene>
<evidence type="ECO:0000256" key="2">
    <source>
        <dbReference type="ARBA" id="ARBA00022670"/>
    </source>
</evidence>
<dbReference type="Gene3D" id="3.30.830.10">
    <property type="entry name" value="Metalloenzyme, LuxS/M16 peptidase-like"/>
    <property type="match status" value="2"/>
</dbReference>
<evidence type="ECO:0000256" key="5">
    <source>
        <dbReference type="ARBA" id="ARBA00022833"/>
    </source>
</evidence>
<dbReference type="SUPFAM" id="SSF63411">
    <property type="entry name" value="LuxS/MPP-like metallohydrolase"/>
    <property type="match status" value="3"/>
</dbReference>
<feature type="domain" description="Coenzyme PQQ synthesis protein F C-terminal lobe" evidence="9">
    <location>
        <begin position="472"/>
        <end position="570"/>
    </location>
</feature>
<keyword evidence="5" id="KW-0862">Zinc</keyword>
<dbReference type="EMBL" id="JRXF01000007">
    <property type="protein sequence ID" value="KOC94190.1"/>
    <property type="molecule type" value="Genomic_DNA"/>
</dbReference>
<evidence type="ECO:0000256" key="6">
    <source>
        <dbReference type="ARBA" id="ARBA00023049"/>
    </source>
</evidence>
<evidence type="ECO:0000259" key="10">
    <source>
        <dbReference type="Pfam" id="PF22456"/>
    </source>
</evidence>
<dbReference type="InterPro" id="IPR050626">
    <property type="entry name" value="Peptidase_M16"/>
</dbReference>
<dbReference type="NCBIfam" id="TIGR02110">
    <property type="entry name" value="PQQ_syn_pqqF"/>
    <property type="match status" value="1"/>
</dbReference>
<keyword evidence="3" id="KW-0479">Metal-binding</keyword>
<dbReference type="GO" id="GO:0006508">
    <property type="term" value="P:proteolysis"/>
    <property type="evidence" value="ECO:0007669"/>
    <property type="project" value="UniProtKB-KW"/>
</dbReference>
<evidence type="ECO:0000313" key="11">
    <source>
        <dbReference type="EMBL" id="KOC88166.1"/>
    </source>
</evidence>
<evidence type="ECO:0000256" key="4">
    <source>
        <dbReference type="ARBA" id="ARBA00022801"/>
    </source>
</evidence>
<dbReference type="Pfam" id="PF00675">
    <property type="entry name" value="Peptidase_M16"/>
    <property type="match status" value="1"/>
</dbReference>
<protein>
    <submittedName>
        <fullName evidence="11">Pyrroloquinoline quinone biosynthesis protein F</fullName>
    </submittedName>
</protein>
<dbReference type="PATRIC" id="fig|1560201.3.peg.3683"/>
<keyword evidence="14" id="KW-1185">Reference proteome</keyword>
<evidence type="ECO:0000259" key="8">
    <source>
        <dbReference type="Pfam" id="PF22454"/>
    </source>
</evidence>
<keyword evidence="4" id="KW-0378">Hydrolase</keyword>
<evidence type="ECO:0000259" key="9">
    <source>
        <dbReference type="Pfam" id="PF22455"/>
    </source>
</evidence>
<dbReference type="GO" id="GO:0018189">
    <property type="term" value="P:pyrroloquinoline quinone biosynthetic process"/>
    <property type="evidence" value="ECO:0007669"/>
    <property type="project" value="InterPro"/>
</dbReference>
<dbReference type="InterPro" id="IPR054740">
    <property type="entry name" value="PqqF_N_2"/>
</dbReference>
<evidence type="ECO:0000259" key="7">
    <source>
        <dbReference type="Pfam" id="PF00675"/>
    </source>
</evidence>
<dbReference type="Proteomes" id="UP000036851">
    <property type="component" value="Unassembled WGS sequence"/>
</dbReference>
<dbReference type="EMBL" id="JRXE01000027">
    <property type="protein sequence ID" value="KOC88166.1"/>
    <property type="molecule type" value="Genomic_DNA"/>
</dbReference>
<evidence type="ECO:0000313" key="13">
    <source>
        <dbReference type="Proteomes" id="UP000036851"/>
    </source>
</evidence>
<comment type="similarity">
    <text evidence="1">Belongs to the peptidase M16 family.</text>
</comment>
<dbReference type="STRING" id="1560201.NG42_17400"/>
<keyword evidence="2" id="KW-0645">Protease</keyword>
<dbReference type="InterPro" id="IPR011844">
    <property type="entry name" value="PQQ_synth_PqqF"/>
</dbReference>
<organism evidence="11 14">
    <name type="scientific">Winslowiella iniecta</name>
    <dbReference type="NCBI Taxonomy" id="1560201"/>
    <lineage>
        <taxon>Bacteria</taxon>
        <taxon>Pseudomonadati</taxon>
        <taxon>Pseudomonadota</taxon>
        <taxon>Gammaproteobacteria</taxon>
        <taxon>Enterobacterales</taxon>
        <taxon>Erwiniaceae</taxon>
        <taxon>Winslowiella</taxon>
    </lineage>
</organism>
<dbReference type="Pfam" id="PF22456">
    <property type="entry name" value="PqqF-like_C_4"/>
    <property type="match status" value="1"/>
</dbReference>
<comment type="caution">
    <text evidence="11">The sequence shown here is derived from an EMBL/GenBank/DDBJ whole genome shotgun (WGS) entry which is preliminary data.</text>
</comment>
<proteinExistence type="inferred from homology"/>
<sequence>MQQLLTLSNGVRVRLIHDPSASRAAALVQLAAGSHHEPPQWPGLAHLLEHVVFTGSAHYQGDDRLMSWAQAQGARLNATTLPTTTAWFFDLRAAQLGQGLARLTDMLAQPLFAREAIEQEVAVIDAEYQLLSTHADTLRDAALSLAFDAPAALQHFHVGDAVHFGTDFTALQQALRDYHQRYFHAANLTLWLQGPQSLSELAALAERYATQFRPASTVAALPAALALQPARHFALQLADTPRLRFSFPLADAPSLTLLRQLVTDKAAGSLLAVLGERGYADDAQLLVPYRSENGSVVSIEFQLTAADTSLCAAVESLFCHWLRQLTILTEPQREHYAALAQQQFHRLSPVDQLRERAFGFSPVAQCDEANWQRLLAQLTASNMTRLRVAPQLDAEQQRVQGFPLSLTVTQWSATMAKSSLPQWHFYPWATGRALPALPQQQCYLPHIDPDQHNGVLMLSPAVGSTLPARWGHIIQSSLRAIIAQCAHAGGSLSFSPRQGQWLLQLTGNHQVLLHTLDALLTQLQTIPASLRAQGERNFARQQQQWRSDIAVRCLLNQLPQLIGGEAGRQSAESSLPRLPWCATLYGGDKALQQAVSRLLTRFPGDINAELPPAAAPLPQQPAYCLPTDSQDAAVVLFCPLVEQTAACLAAWRILALLFEPRIFQQLRVEKNLGYVVSCRFMSVAGEHGLLFAVQSPTHNLASITAHIQHFISQMPQVIATLEAPDFAEKCALLTESLHSSHQDRLEQCGERWLDQQSFAPALTQQAISRLTMDNLLNYCQRLVKEQARWWMLNNHPR</sequence>
<dbReference type="OrthoDB" id="9811314at2"/>
<feature type="domain" description="Coenzyme PQQ synthesis protein F N-terminal lobe" evidence="8">
    <location>
        <begin position="241"/>
        <end position="386"/>
    </location>
</feature>
<reference evidence="13 14" key="1">
    <citation type="journal article" date="2015" name="Int. J. Syst. Evol. Microbiol.">
        <title>Erwinia iniecta sp. nov., isolated from Russian wheat aphids (Diuraphis noxia).</title>
        <authorList>
            <person name="Campillo T."/>
            <person name="Luna E."/>
            <person name="Portier P."/>
            <person name="Fischer-Le Saux M."/>
            <person name="Lapitan N."/>
            <person name="Tisserat N.A."/>
            <person name="Leach J.E."/>
        </authorList>
    </citation>
    <scope>NUCLEOTIDE SEQUENCE [LARGE SCALE GENOMIC DNA]</scope>
    <source>
        <strain evidence="11 14">B120</strain>
        <strain evidence="12 13">B149</strain>
    </source>
</reference>
<name>A0A0L7SYW0_9GAMM</name>
<dbReference type="InterPro" id="IPR011249">
    <property type="entry name" value="Metalloenz_LuxS/M16"/>
</dbReference>
<dbReference type="InterPro" id="IPR054733">
    <property type="entry name" value="PqqF_C_3"/>
</dbReference>
<dbReference type="Pfam" id="PF22454">
    <property type="entry name" value="PQQ_syn_pqqF_N_2"/>
    <property type="match status" value="1"/>
</dbReference>
<dbReference type="PANTHER" id="PTHR43690:SF18">
    <property type="entry name" value="INSULIN-DEGRADING ENZYME-RELATED"/>
    <property type="match status" value="1"/>
</dbReference>
<dbReference type="AlphaFoldDB" id="A0A0L7SYW0"/>
<dbReference type="PANTHER" id="PTHR43690">
    <property type="entry name" value="NARDILYSIN"/>
    <property type="match status" value="1"/>
</dbReference>
<dbReference type="GO" id="GO:0004222">
    <property type="term" value="F:metalloendopeptidase activity"/>
    <property type="evidence" value="ECO:0007669"/>
    <property type="project" value="InterPro"/>
</dbReference>
<dbReference type="GO" id="GO:0008270">
    <property type="term" value="F:zinc ion binding"/>
    <property type="evidence" value="ECO:0007669"/>
    <property type="project" value="InterPro"/>
</dbReference>
<accession>A0A0L7SYW0</accession>
<dbReference type="Pfam" id="PF22455">
    <property type="entry name" value="PqqF_C_3"/>
    <property type="match status" value="1"/>
</dbReference>
<evidence type="ECO:0000313" key="12">
    <source>
        <dbReference type="EMBL" id="KOC94190.1"/>
    </source>
</evidence>
<dbReference type="InterPro" id="IPR054734">
    <property type="entry name" value="PqqF-like_C_4"/>
</dbReference>
<evidence type="ECO:0000313" key="14">
    <source>
        <dbReference type="Proteomes" id="UP000037088"/>
    </source>
</evidence>
<dbReference type="RefSeq" id="WP_052901434.1">
    <property type="nucleotide sequence ID" value="NZ_JRXE01000027.1"/>
</dbReference>
<evidence type="ECO:0000256" key="1">
    <source>
        <dbReference type="ARBA" id="ARBA00007261"/>
    </source>
</evidence>
<feature type="domain" description="Peptidase M16 N-terminal" evidence="7">
    <location>
        <begin position="12"/>
        <end position="141"/>
    </location>
</feature>
<dbReference type="InterPro" id="IPR011765">
    <property type="entry name" value="Pept_M16_N"/>
</dbReference>
<evidence type="ECO:0000256" key="3">
    <source>
        <dbReference type="ARBA" id="ARBA00022723"/>
    </source>
</evidence>